<dbReference type="Gene3D" id="3.30.200.20">
    <property type="entry name" value="Phosphorylase Kinase, domain 1"/>
    <property type="match status" value="1"/>
</dbReference>
<dbReference type="GO" id="GO:0016740">
    <property type="term" value="F:transferase activity"/>
    <property type="evidence" value="ECO:0007669"/>
    <property type="project" value="UniProtKB-KW"/>
</dbReference>
<keyword evidence="2" id="KW-0808">Transferase</keyword>
<evidence type="ECO:0000259" key="1">
    <source>
        <dbReference type="Pfam" id="PF01636"/>
    </source>
</evidence>
<protein>
    <submittedName>
        <fullName evidence="2">Phosphotransferase family protein</fullName>
    </submittedName>
</protein>
<dbReference type="CDD" id="cd05154">
    <property type="entry name" value="ACAD10_11_N-like"/>
    <property type="match status" value="1"/>
</dbReference>
<dbReference type="PANTHER" id="PTHR47829">
    <property type="entry name" value="HYDROLASE, PUTATIVE (AFU_ORTHOLOGUE AFUA_1G12880)-RELATED"/>
    <property type="match status" value="1"/>
</dbReference>
<keyword evidence="3" id="KW-1185">Reference proteome</keyword>
<dbReference type="InterPro" id="IPR002575">
    <property type="entry name" value="Aminoglycoside_PTrfase"/>
</dbReference>
<dbReference type="SUPFAM" id="SSF56112">
    <property type="entry name" value="Protein kinase-like (PK-like)"/>
    <property type="match status" value="1"/>
</dbReference>
<dbReference type="RefSeq" id="WP_119833545.1">
    <property type="nucleotide sequence ID" value="NZ_QYUL01000004.1"/>
</dbReference>
<dbReference type="InterPro" id="IPR041726">
    <property type="entry name" value="ACAD10_11_N"/>
</dbReference>
<name>A0A418VQ76_9PROT</name>
<evidence type="ECO:0000313" key="2">
    <source>
        <dbReference type="EMBL" id="RJF78407.1"/>
    </source>
</evidence>
<dbReference type="OrthoDB" id="3806873at2"/>
<evidence type="ECO:0000313" key="3">
    <source>
        <dbReference type="Proteomes" id="UP000283458"/>
    </source>
</evidence>
<dbReference type="Proteomes" id="UP000283458">
    <property type="component" value="Unassembled WGS sequence"/>
</dbReference>
<dbReference type="PANTHER" id="PTHR47829:SF1">
    <property type="entry name" value="HAD FAMILY PHOSPHATASE"/>
    <property type="match status" value="1"/>
</dbReference>
<dbReference type="InterPro" id="IPR011009">
    <property type="entry name" value="Kinase-like_dom_sf"/>
</dbReference>
<proteinExistence type="predicted"/>
<accession>A0A418VQ76</accession>
<dbReference type="Pfam" id="PF01636">
    <property type="entry name" value="APH"/>
    <property type="match status" value="1"/>
</dbReference>
<dbReference type="InterPro" id="IPR052898">
    <property type="entry name" value="ACAD10-like"/>
</dbReference>
<dbReference type="AlphaFoldDB" id="A0A418VQ76"/>
<reference evidence="2 3" key="1">
    <citation type="submission" date="2018-09" db="EMBL/GenBank/DDBJ databases">
        <authorList>
            <person name="Zhu H."/>
        </authorList>
    </citation>
    <scope>NUCLEOTIDE SEQUENCE [LARGE SCALE GENOMIC DNA]</scope>
    <source>
        <strain evidence="2 3">K2W22B-5</strain>
    </source>
</reference>
<dbReference type="Gene3D" id="3.90.1200.10">
    <property type="match status" value="1"/>
</dbReference>
<sequence length="356" mass="39630">MDFLDKAGRVRKGEELDLAAVDAFLKAADQGLDGTPEISQFSGGASNLTYLLRYPGRDLILRRPPFGARAKSAHDMAREAAVQRALAPVYPYVPTVVAVCEDPAVLGCDFYVMERIAGIIPRRDLPNGMTLSPEDTRRLCLTVIDRLIELHQVDPVAAGLSGLGKGDGYVRRQVEGWRDRFRRAHTPDVSDFETVMAWLAEHMPANEVAIRVIHNDFRFDNVVLDAADPLSVIGVLDWEMATLGDPLMDLGGALAYWVEADDEPEFLALRRQPTHLPGMLTRREVIAYYGEKTGFRVDDFSFYLVFGLFRLAVIAQQIYQRYSQGNARNPQFASFGQVVNILERRCRGVIAAQSAG</sequence>
<dbReference type="EMBL" id="QYUL01000004">
    <property type="protein sequence ID" value="RJF78407.1"/>
    <property type="molecule type" value="Genomic_DNA"/>
</dbReference>
<organism evidence="2 3">
    <name type="scientific">Azospirillum cavernae</name>
    <dbReference type="NCBI Taxonomy" id="2320860"/>
    <lineage>
        <taxon>Bacteria</taxon>
        <taxon>Pseudomonadati</taxon>
        <taxon>Pseudomonadota</taxon>
        <taxon>Alphaproteobacteria</taxon>
        <taxon>Rhodospirillales</taxon>
        <taxon>Azospirillaceae</taxon>
        <taxon>Azospirillum</taxon>
    </lineage>
</organism>
<gene>
    <name evidence="2" type="ORF">D3877_25305</name>
</gene>
<comment type="caution">
    <text evidence="2">The sequence shown here is derived from an EMBL/GenBank/DDBJ whole genome shotgun (WGS) entry which is preliminary data.</text>
</comment>
<feature type="domain" description="Aminoglycoside phosphotransferase" evidence="1">
    <location>
        <begin position="37"/>
        <end position="274"/>
    </location>
</feature>